<organism evidence="7 8">
    <name type="scientific">Acidiluteibacter ferrifornacis</name>
    <dbReference type="NCBI Taxonomy" id="2692424"/>
    <lineage>
        <taxon>Bacteria</taxon>
        <taxon>Pseudomonadati</taxon>
        <taxon>Bacteroidota</taxon>
        <taxon>Flavobacteriia</taxon>
        <taxon>Flavobacteriales</taxon>
        <taxon>Cryomorphaceae</taxon>
        <taxon>Acidiluteibacter</taxon>
    </lineage>
</organism>
<dbReference type="RefSeq" id="WP_160633023.1">
    <property type="nucleotide sequence ID" value="NZ_WWNE01000006.1"/>
</dbReference>
<protein>
    <recommendedName>
        <fullName evidence="6">Blue (type 1) copper domain-containing protein</fullName>
    </recommendedName>
</protein>
<evidence type="ECO:0000256" key="5">
    <source>
        <dbReference type="SAM" id="SignalP"/>
    </source>
</evidence>
<feature type="domain" description="Blue (type 1) copper" evidence="6">
    <location>
        <begin position="60"/>
        <end position="172"/>
    </location>
</feature>
<feature type="signal peptide" evidence="5">
    <location>
        <begin position="1"/>
        <end position="21"/>
    </location>
</feature>
<evidence type="ECO:0000259" key="6">
    <source>
        <dbReference type="Pfam" id="PF00127"/>
    </source>
</evidence>
<dbReference type="InterPro" id="IPR028871">
    <property type="entry name" value="BlueCu_1_BS"/>
</dbReference>
<keyword evidence="4" id="KW-0186">Copper</keyword>
<dbReference type="InterPro" id="IPR008972">
    <property type="entry name" value="Cupredoxin"/>
</dbReference>
<dbReference type="InterPro" id="IPR050845">
    <property type="entry name" value="Cu-binding_ET"/>
</dbReference>
<keyword evidence="2" id="KW-0479">Metal-binding</keyword>
<dbReference type="PROSITE" id="PS00196">
    <property type="entry name" value="COPPER_BLUE"/>
    <property type="match status" value="1"/>
</dbReference>
<evidence type="ECO:0000313" key="7">
    <source>
        <dbReference type="EMBL" id="NBG66078.1"/>
    </source>
</evidence>
<feature type="chain" id="PRO_5026945208" description="Blue (type 1) copper domain-containing protein" evidence="5">
    <location>
        <begin position="22"/>
        <end position="172"/>
    </location>
</feature>
<evidence type="ECO:0000256" key="1">
    <source>
        <dbReference type="ARBA" id="ARBA00022448"/>
    </source>
</evidence>
<dbReference type="Proteomes" id="UP000470771">
    <property type="component" value="Unassembled WGS sequence"/>
</dbReference>
<keyword evidence="8" id="KW-1185">Reference proteome</keyword>
<dbReference type="PANTHER" id="PTHR38439:SF2">
    <property type="entry name" value="OUTER MEMBRANE PROTEIN H.8"/>
    <property type="match status" value="1"/>
</dbReference>
<gene>
    <name evidence="7" type="ORF">GQN54_08095</name>
</gene>
<dbReference type="GO" id="GO:0005507">
    <property type="term" value="F:copper ion binding"/>
    <property type="evidence" value="ECO:0007669"/>
    <property type="project" value="InterPro"/>
</dbReference>
<dbReference type="AlphaFoldDB" id="A0A6N9NHC6"/>
<dbReference type="Pfam" id="PF00127">
    <property type="entry name" value="Copper-bind"/>
    <property type="match status" value="1"/>
</dbReference>
<evidence type="ECO:0000256" key="2">
    <source>
        <dbReference type="ARBA" id="ARBA00022723"/>
    </source>
</evidence>
<dbReference type="GO" id="GO:0009055">
    <property type="term" value="F:electron transfer activity"/>
    <property type="evidence" value="ECO:0007669"/>
    <property type="project" value="InterPro"/>
</dbReference>
<dbReference type="Gene3D" id="2.60.40.420">
    <property type="entry name" value="Cupredoxins - blue copper proteins"/>
    <property type="match status" value="1"/>
</dbReference>
<evidence type="ECO:0000256" key="4">
    <source>
        <dbReference type="ARBA" id="ARBA00023008"/>
    </source>
</evidence>
<proteinExistence type="predicted"/>
<accession>A0A6N9NHC6</accession>
<dbReference type="EMBL" id="WWNE01000006">
    <property type="protein sequence ID" value="NBG66078.1"/>
    <property type="molecule type" value="Genomic_DNA"/>
</dbReference>
<reference evidence="7 8" key="1">
    <citation type="submission" date="2019-12" db="EMBL/GenBank/DDBJ databases">
        <authorList>
            <person name="Zhao J."/>
        </authorList>
    </citation>
    <scope>NUCLEOTIDE SEQUENCE [LARGE SCALE GENOMIC DNA]</scope>
    <source>
        <strain evidence="7 8">S-15</strain>
    </source>
</reference>
<dbReference type="SUPFAM" id="SSF49503">
    <property type="entry name" value="Cupredoxins"/>
    <property type="match status" value="1"/>
</dbReference>
<keyword evidence="1" id="KW-0813">Transport</keyword>
<evidence type="ECO:0000313" key="8">
    <source>
        <dbReference type="Proteomes" id="UP000470771"/>
    </source>
</evidence>
<keyword evidence="5" id="KW-0732">Signal</keyword>
<sequence length="172" mass="18573">MKQYLKSVTFFALTVALFSCGSEKNNNKNTVEKETPAKKESSVEIITEQVELNVAALGETMAEIAFQPTTLTLNEGAEVTLIFKNQSSAAGMLHNFVLVPLGSGQEIATAGIAAGEANNFVPNDDRIVVATKMTTMGEEVTITFTAPKKGSYQYICTYPGHFPKMVGRLTVK</sequence>
<dbReference type="PANTHER" id="PTHR38439">
    <property type="entry name" value="AURACYANIN-B"/>
    <property type="match status" value="1"/>
</dbReference>
<evidence type="ECO:0000256" key="3">
    <source>
        <dbReference type="ARBA" id="ARBA00022982"/>
    </source>
</evidence>
<dbReference type="PROSITE" id="PS51257">
    <property type="entry name" value="PROKAR_LIPOPROTEIN"/>
    <property type="match status" value="1"/>
</dbReference>
<keyword evidence="3" id="KW-0249">Electron transport</keyword>
<comment type="caution">
    <text evidence="7">The sequence shown here is derived from an EMBL/GenBank/DDBJ whole genome shotgun (WGS) entry which is preliminary data.</text>
</comment>
<dbReference type="CDD" id="cd04233">
    <property type="entry name" value="Auracyanin"/>
    <property type="match status" value="1"/>
</dbReference>
<dbReference type="InterPro" id="IPR000923">
    <property type="entry name" value="BlueCu_1"/>
</dbReference>
<name>A0A6N9NHC6_9FLAO</name>